<evidence type="ECO:0000313" key="4">
    <source>
        <dbReference type="Proteomes" id="UP000254956"/>
    </source>
</evidence>
<dbReference type="RefSeq" id="WP_103388279.1">
    <property type="nucleotide sequence ID" value="NZ_BKAV01000033.1"/>
</dbReference>
<dbReference type="Pfam" id="PF23728">
    <property type="entry name" value="Tubby_C_like"/>
    <property type="match status" value="1"/>
</dbReference>
<dbReference type="Proteomes" id="UP000254956">
    <property type="component" value="Unassembled WGS sequence"/>
</dbReference>
<evidence type="ECO:0000313" key="3">
    <source>
        <dbReference type="EMBL" id="SUJ07836.1"/>
    </source>
</evidence>
<feature type="domain" description="Tubby C-terminal" evidence="1">
    <location>
        <begin position="4"/>
        <end position="171"/>
    </location>
</feature>
<reference evidence="2 5" key="2">
    <citation type="submission" date="2019-07" db="EMBL/GenBank/DDBJ databases">
        <title>Whole genome shotgun sequence of Staphylococcus arlettae NBRC 109765.</title>
        <authorList>
            <person name="Hosoyama A."/>
            <person name="Uohara A."/>
            <person name="Ohji S."/>
            <person name="Ichikawa N."/>
        </authorList>
    </citation>
    <scope>NUCLEOTIDE SEQUENCE [LARGE SCALE GENOMIC DNA]</scope>
    <source>
        <strain evidence="2 5">NBRC 109765</strain>
    </source>
</reference>
<gene>
    <name evidence="3" type="ORF">NCTC12413_00196</name>
    <name evidence="2" type="ORF">SAR03_23620</name>
</gene>
<accession>A0A380BXG1</accession>
<dbReference type="Proteomes" id="UP000321598">
    <property type="component" value="Unassembled WGS sequence"/>
</dbReference>
<protein>
    <recommendedName>
        <fullName evidence="1">Tubby C-terminal domain-containing protein</fullName>
    </recommendedName>
</protein>
<dbReference type="EMBL" id="BKAV01000033">
    <property type="protein sequence ID" value="GEQ01325.1"/>
    <property type="molecule type" value="Genomic_DNA"/>
</dbReference>
<evidence type="ECO:0000313" key="2">
    <source>
        <dbReference type="EMBL" id="GEQ01325.1"/>
    </source>
</evidence>
<proteinExistence type="predicted"/>
<organism evidence="3 4">
    <name type="scientific">Staphylococcus arlettae</name>
    <dbReference type="NCBI Taxonomy" id="29378"/>
    <lineage>
        <taxon>Bacteria</taxon>
        <taxon>Bacillati</taxon>
        <taxon>Bacillota</taxon>
        <taxon>Bacilli</taxon>
        <taxon>Bacillales</taxon>
        <taxon>Staphylococcaceae</taxon>
        <taxon>Staphylococcus</taxon>
    </lineage>
</organism>
<evidence type="ECO:0000259" key="1">
    <source>
        <dbReference type="Pfam" id="PF23728"/>
    </source>
</evidence>
<name>A0A380BXG1_9STAP</name>
<dbReference type="EMBL" id="UGZE01000001">
    <property type="protein sequence ID" value="SUJ07836.1"/>
    <property type="molecule type" value="Genomic_DNA"/>
</dbReference>
<sequence>MAKYYFKENFFSTSTTAIDIYNEQHHAVFALKLYYTSTAQETFAWLGKKKHNFEITDGQDIFRVRQERSVSGKFKTPFKTVWEVEKNNEVIGVFRTKIGFKPKMLFEGIQGDTLTFQSGFISRSVNVMNEQAQTLMTTKSERFKIASRHDIDIQSDIYNPAMLLLLFQVFYEFQEYQRSKSD</sequence>
<evidence type="ECO:0000313" key="5">
    <source>
        <dbReference type="Proteomes" id="UP000321598"/>
    </source>
</evidence>
<reference evidence="3 4" key="1">
    <citation type="submission" date="2018-06" db="EMBL/GenBank/DDBJ databases">
        <authorList>
            <consortium name="Pathogen Informatics"/>
            <person name="Doyle S."/>
        </authorList>
    </citation>
    <scope>NUCLEOTIDE SEQUENCE [LARGE SCALE GENOMIC DNA]</scope>
    <source>
        <strain evidence="3 4">NCTC12413</strain>
    </source>
</reference>
<keyword evidence="5" id="KW-1185">Reference proteome</keyword>
<dbReference type="OrthoDB" id="2388743at2"/>
<dbReference type="InterPro" id="IPR056944">
    <property type="entry name" value="Tubby_C-like"/>
</dbReference>
<dbReference type="AlphaFoldDB" id="A0A380BXG1"/>